<gene>
    <name evidence="1" type="ORF">BCV71DRAFT_273188</name>
</gene>
<name>A0A1X0RUS3_RHIZD</name>
<dbReference type="AlphaFoldDB" id="A0A1X0RUS3"/>
<dbReference type="EMBL" id="KV921410">
    <property type="protein sequence ID" value="ORE15775.1"/>
    <property type="molecule type" value="Genomic_DNA"/>
</dbReference>
<evidence type="ECO:0000313" key="2">
    <source>
        <dbReference type="Proteomes" id="UP000242381"/>
    </source>
</evidence>
<organism evidence="1 2">
    <name type="scientific">Rhizopus microsporus</name>
    <dbReference type="NCBI Taxonomy" id="58291"/>
    <lineage>
        <taxon>Eukaryota</taxon>
        <taxon>Fungi</taxon>
        <taxon>Fungi incertae sedis</taxon>
        <taxon>Mucoromycota</taxon>
        <taxon>Mucoromycotina</taxon>
        <taxon>Mucoromycetes</taxon>
        <taxon>Mucorales</taxon>
        <taxon>Mucorineae</taxon>
        <taxon>Rhizopodaceae</taxon>
        <taxon>Rhizopus</taxon>
    </lineage>
</organism>
<protein>
    <submittedName>
        <fullName evidence="1">Uncharacterized protein</fullName>
    </submittedName>
</protein>
<dbReference type="Proteomes" id="UP000242381">
    <property type="component" value="Unassembled WGS sequence"/>
</dbReference>
<reference evidence="1 2" key="1">
    <citation type="journal article" date="2016" name="Proc. Natl. Acad. Sci. U.S.A.">
        <title>Lipid metabolic changes in an early divergent fungus govern the establishment of a mutualistic symbiosis with endobacteria.</title>
        <authorList>
            <person name="Lastovetsky O.A."/>
            <person name="Gaspar M.L."/>
            <person name="Mondo S.J."/>
            <person name="LaButti K.M."/>
            <person name="Sandor L."/>
            <person name="Grigoriev I.V."/>
            <person name="Henry S.A."/>
            <person name="Pawlowska T.E."/>
        </authorList>
    </citation>
    <scope>NUCLEOTIDE SEQUENCE [LARGE SCALE GENOMIC DNA]</scope>
    <source>
        <strain evidence="1 2">ATCC 11559</strain>
    </source>
</reference>
<sequence length="100" mass="11429">MTLPKADRLILSKLSIIMHLIEEDDRRNHNMPIVKEIAAVTPVEYSDRSFRNIVRTLIGNNKSSSNTVFEQHFQGISQAHAAYVYTNCVLIFHHGAYGHH</sequence>
<proteinExistence type="predicted"/>
<accession>A0A1X0RUS3</accession>
<evidence type="ECO:0000313" key="1">
    <source>
        <dbReference type="EMBL" id="ORE15775.1"/>
    </source>
</evidence>